<organism evidence="11 12">
    <name type="scientific">Hymenolepis diminuta</name>
    <name type="common">Rat tapeworm</name>
    <dbReference type="NCBI Taxonomy" id="6216"/>
    <lineage>
        <taxon>Eukaryota</taxon>
        <taxon>Metazoa</taxon>
        <taxon>Spiralia</taxon>
        <taxon>Lophotrochozoa</taxon>
        <taxon>Platyhelminthes</taxon>
        <taxon>Cestoda</taxon>
        <taxon>Eucestoda</taxon>
        <taxon>Cyclophyllidea</taxon>
        <taxon>Hymenolepididae</taxon>
        <taxon>Hymenolepis</taxon>
    </lineage>
</organism>
<dbReference type="GO" id="GO:0016758">
    <property type="term" value="F:hexosyltransferase activity"/>
    <property type="evidence" value="ECO:0007669"/>
    <property type="project" value="InterPro"/>
</dbReference>
<reference evidence="11 12" key="1">
    <citation type="submission" date="2019-07" db="EMBL/GenBank/DDBJ databases">
        <authorList>
            <person name="Jastrzebski P J."/>
            <person name="Paukszto L."/>
            <person name="Jastrzebski P J."/>
        </authorList>
    </citation>
    <scope>NUCLEOTIDE SEQUENCE [LARGE SCALE GENOMIC DNA]</scope>
    <source>
        <strain evidence="11 12">WMS-il1</strain>
    </source>
</reference>
<evidence type="ECO:0000256" key="8">
    <source>
        <dbReference type="ARBA" id="ARBA00023034"/>
    </source>
</evidence>
<proteinExistence type="inferred from homology"/>
<evidence type="ECO:0000256" key="1">
    <source>
        <dbReference type="ARBA" id="ARBA00004323"/>
    </source>
</evidence>
<evidence type="ECO:0000256" key="6">
    <source>
        <dbReference type="ARBA" id="ARBA00022968"/>
    </source>
</evidence>
<dbReference type="PANTHER" id="PTHR11214:SF235">
    <property type="entry name" value="HEXOSYLTRANSFERASE"/>
    <property type="match status" value="1"/>
</dbReference>
<evidence type="ECO:0000256" key="2">
    <source>
        <dbReference type="ARBA" id="ARBA00008661"/>
    </source>
</evidence>
<keyword evidence="8 10" id="KW-0333">Golgi apparatus</keyword>
<keyword evidence="5 10" id="KW-0812">Transmembrane</keyword>
<accession>A0A564YDC1</accession>
<evidence type="ECO:0000313" key="12">
    <source>
        <dbReference type="Proteomes" id="UP000321570"/>
    </source>
</evidence>
<dbReference type="InterPro" id="IPR002659">
    <property type="entry name" value="Glyco_trans_31"/>
</dbReference>
<dbReference type="Proteomes" id="UP000321570">
    <property type="component" value="Unassembled WGS sequence"/>
</dbReference>
<feature type="transmembrane region" description="Helical" evidence="10">
    <location>
        <begin position="12"/>
        <end position="34"/>
    </location>
</feature>
<dbReference type="GO" id="GO:0000139">
    <property type="term" value="C:Golgi membrane"/>
    <property type="evidence" value="ECO:0007669"/>
    <property type="project" value="UniProtKB-SubCell"/>
</dbReference>
<evidence type="ECO:0000256" key="7">
    <source>
        <dbReference type="ARBA" id="ARBA00022989"/>
    </source>
</evidence>
<dbReference type="GO" id="GO:0006493">
    <property type="term" value="P:protein O-linked glycosylation"/>
    <property type="evidence" value="ECO:0007669"/>
    <property type="project" value="TreeGrafter"/>
</dbReference>
<keyword evidence="6 10" id="KW-0735">Signal-anchor</keyword>
<evidence type="ECO:0000256" key="10">
    <source>
        <dbReference type="RuleBase" id="RU363063"/>
    </source>
</evidence>
<dbReference type="PANTHER" id="PTHR11214">
    <property type="entry name" value="BETA-1,3-N-ACETYLGLUCOSAMINYLTRANSFERASE"/>
    <property type="match status" value="1"/>
</dbReference>
<keyword evidence="3 10" id="KW-0328">Glycosyltransferase</keyword>
<evidence type="ECO:0000256" key="3">
    <source>
        <dbReference type="ARBA" id="ARBA00022676"/>
    </source>
</evidence>
<evidence type="ECO:0000256" key="4">
    <source>
        <dbReference type="ARBA" id="ARBA00022679"/>
    </source>
</evidence>
<gene>
    <name evidence="11" type="ORF">WMSIL1_LOCUS5377</name>
</gene>
<dbReference type="EMBL" id="CABIJS010000166">
    <property type="protein sequence ID" value="VUZ45210.1"/>
    <property type="molecule type" value="Genomic_DNA"/>
</dbReference>
<keyword evidence="9 10" id="KW-0472">Membrane</keyword>
<sequence length="493" mass="57129">MKAPGRRRKFTLRQCIFIYTLFYLCIFVVLWYHLRPTSSSYFSSSTAPLKNYRIPDVDGTNTSCRCGKGPQMYIWPPPNGSKDLFCPDSTYDLTLCVRVDPTKSLKRTLIQERLLRLTNKTGGEADKLDDWEELAHEGKELLWWYQLEGSKTNVDQGYEMYPLAINLTETIKAINRGSPAPFAPITNPNLKILRAPRTTCPPHSTPRNSTSQPETYDLIVVYRSAIFHFDDRERIRDETKDLPAGVRVVFSVGQPRNDGGGRLFHMNGGFDLQLPERSGSVAELWANRTEEAKQLLHEESDKYGDVIIGDFVDTYVNLTYKVLTVHRWASAFCQGRTDVFLFLDDDYVFNADNILGYLKGFSREERRQMLRGPLMTWRHVIRPKKDNRKNKWALTHQEVPWSRFPAYIWGTAGLIGADVLNELIIAEIYTRFLWVDDAYMGFVVAKLPSRHLQDMKGFYLESSNNKKALVYHIPFQYTFTWFVDNLKQFFNNL</sequence>
<comment type="similarity">
    <text evidence="2 10">Belongs to the glycosyltransferase 31 family.</text>
</comment>
<dbReference type="AlphaFoldDB" id="A0A564YDC1"/>
<evidence type="ECO:0000313" key="11">
    <source>
        <dbReference type="EMBL" id="VUZ45210.1"/>
    </source>
</evidence>
<evidence type="ECO:0000256" key="9">
    <source>
        <dbReference type="ARBA" id="ARBA00023136"/>
    </source>
</evidence>
<protein>
    <recommendedName>
        <fullName evidence="10">Hexosyltransferase</fullName>
        <ecNumber evidence="10">2.4.1.-</ecNumber>
    </recommendedName>
</protein>
<keyword evidence="12" id="KW-1185">Reference proteome</keyword>
<dbReference type="EC" id="2.4.1.-" evidence="10"/>
<keyword evidence="7 10" id="KW-1133">Transmembrane helix</keyword>
<evidence type="ECO:0000256" key="5">
    <source>
        <dbReference type="ARBA" id="ARBA00022692"/>
    </source>
</evidence>
<dbReference type="Gene3D" id="3.90.550.50">
    <property type="match status" value="1"/>
</dbReference>
<name>A0A564YDC1_HYMDI</name>
<dbReference type="Pfam" id="PF01762">
    <property type="entry name" value="Galactosyl_T"/>
    <property type="match status" value="1"/>
</dbReference>
<keyword evidence="4" id="KW-0808">Transferase</keyword>
<comment type="subcellular location">
    <subcellularLocation>
        <location evidence="1 10">Golgi apparatus membrane</location>
        <topology evidence="1 10">Single-pass type II membrane protein</topology>
    </subcellularLocation>
</comment>